<dbReference type="Proteomes" id="UP000199403">
    <property type="component" value="Unassembled WGS sequence"/>
</dbReference>
<dbReference type="OrthoDB" id="283514at2"/>
<dbReference type="InterPro" id="IPR014988">
    <property type="entry name" value="Uncharacterised_YqcI/YcgG"/>
</dbReference>
<protein>
    <recommendedName>
        <fullName evidence="4">YqcI/YcgG family protein</fullName>
    </recommendedName>
</protein>
<name>A0A1H6Z3F1_9BACT</name>
<dbReference type="EMBL" id="FNZH01000004">
    <property type="protein sequence ID" value="SEJ48019.1"/>
    <property type="molecule type" value="Genomic_DNA"/>
</dbReference>
<dbReference type="STRING" id="1416801.SAMN05192553_104195"/>
<feature type="region of interest" description="Disordered" evidence="1">
    <location>
        <begin position="199"/>
        <end position="220"/>
    </location>
</feature>
<accession>A0A1H6Z3F1</accession>
<dbReference type="AlphaFoldDB" id="A0A1H6Z3F1"/>
<dbReference type="Pfam" id="PF08892">
    <property type="entry name" value="YqcI_YcgG"/>
    <property type="match status" value="1"/>
</dbReference>
<organism evidence="2 3">
    <name type="scientific">Cyclobacterium xiamenense</name>
    <dbReference type="NCBI Taxonomy" id="1297121"/>
    <lineage>
        <taxon>Bacteria</taxon>
        <taxon>Pseudomonadati</taxon>
        <taxon>Bacteroidota</taxon>
        <taxon>Cytophagia</taxon>
        <taxon>Cytophagales</taxon>
        <taxon>Cyclobacteriaceae</taxon>
        <taxon>Cyclobacterium</taxon>
    </lineage>
</organism>
<dbReference type="NCBIfam" id="NF041366">
    <property type="entry name" value="GntA_guanitoxin"/>
    <property type="match status" value="1"/>
</dbReference>
<evidence type="ECO:0008006" key="4">
    <source>
        <dbReference type="Google" id="ProtNLM"/>
    </source>
</evidence>
<dbReference type="PANTHER" id="PTHR40045">
    <property type="entry name" value="YCGG FAMILY PROTEIN"/>
    <property type="match status" value="1"/>
</dbReference>
<evidence type="ECO:0000313" key="2">
    <source>
        <dbReference type="EMBL" id="SEJ48019.1"/>
    </source>
</evidence>
<sequence length="236" mass="27294">MNSKNIHPTYWTPAAMIGTKNERIRNSYTDLNEKIANAGYPCVGAKAAINTNQYRLGFYNLMASETTTQDLSVDLKKYLQEAVESESDYLTFIAYFTDEIHSESGFEQKLWEQLQKLHDLEGRKDNWDPAVSSDPEADNFSFSFGGTAFFIVGIHPKASRLARRIGYPAMAFNLHRQFDKLRENDQFETMKKVTRERDREYQGSINPMVEDFGEGREAPQYSGRRVEKNWKCPFRP</sequence>
<evidence type="ECO:0000313" key="3">
    <source>
        <dbReference type="Proteomes" id="UP000199403"/>
    </source>
</evidence>
<dbReference type="PANTHER" id="PTHR40045:SF1">
    <property type="entry name" value="YQCI_YCGG FAMILY PROTEIN"/>
    <property type="match status" value="1"/>
</dbReference>
<reference evidence="3" key="1">
    <citation type="submission" date="2016-10" db="EMBL/GenBank/DDBJ databases">
        <authorList>
            <person name="Varghese N."/>
            <person name="Submissions S."/>
        </authorList>
    </citation>
    <scope>NUCLEOTIDE SEQUENCE [LARGE SCALE GENOMIC DNA]</scope>
    <source>
        <strain evidence="3">IBRC-M 10761</strain>
    </source>
</reference>
<evidence type="ECO:0000256" key="1">
    <source>
        <dbReference type="SAM" id="MobiDB-lite"/>
    </source>
</evidence>
<keyword evidence="3" id="KW-1185">Reference proteome</keyword>
<dbReference type="RefSeq" id="WP_092175400.1">
    <property type="nucleotide sequence ID" value="NZ_FNZH01000004.1"/>
</dbReference>
<proteinExistence type="predicted"/>
<gene>
    <name evidence="2" type="ORF">SAMN05192553_104195</name>
</gene>